<dbReference type="Gene3D" id="6.20.50.160">
    <property type="match status" value="1"/>
</dbReference>
<evidence type="ECO:0000256" key="2">
    <source>
        <dbReference type="ARBA" id="ARBA00022690"/>
    </source>
</evidence>
<dbReference type="Gene3D" id="2.60.120.1540">
    <property type="match status" value="1"/>
</dbReference>
<dbReference type="InterPro" id="IPR041813">
    <property type="entry name" value="A2M_TED"/>
</dbReference>
<dbReference type="InterPro" id="IPR050473">
    <property type="entry name" value="A2M/Complement_sys"/>
</dbReference>
<dbReference type="PROSITE" id="PS00477">
    <property type="entry name" value="ALPHA_2_MACROGLOBULIN"/>
    <property type="match status" value="1"/>
</dbReference>
<dbReference type="InterPro" id="IPR008930">
    <property type="entry name" value="Terpenoid_cyclase/PrenylTrfase"/>
</dbReference>
<dbReference type="GO" id="GO:0007399">
    <property type="term" value="P:nervous system development"/>
    <property type="evidence" value="ECO:0007669"/>
    <property type="project" value="UniProtKB-ARBA"/>
</dbReference>
<dbReference type="Pfam" id="PF01835">
    <property type="entry name" value="MG2"/>
    <property type="match status" value="1"/>
</dbReference>
<accession>A0A3P9CYP0</accession>
<dbReference type="Gene3D" id="2.60.40.690">
    <property type="entry name" value="Alpha-macroglobulin, receptor-binding domain"/>
    <property type="match status" value="1"/>
</dbReference>
<keyword evidence="5" id="KW-1015">Disulfide bond</keyword>
<dbReference type="Gene3D" id="2.20.130.20">
    <property type="match status" value="1"/>
</dbReference>
<dbReference type="InterPro" id="IPR013783">
    <property type="entry name" value="Ig-like_fold"/>
</dbReference>
<keyword evidence="6" id="KW-0325">Glycoprotein</keyword>
<feature type="chain" id="PRO_5018070271" evidence="7">
    <location>
        <begin position="22"/>
        <end position="1393"/>
    </location>
</feature>
<keyword evidence="12" id="KW-1185">Reference proteome</keyword>
<feature type="domain" description="Alpha-2-macroglobulin" evidence="9">
    <location>
        <begin position="671"/>
        <end position="760"/>
    </location>
</feature>
<protein>
    <submittedName>
        <fullName evidence="11">Alpha-2-macroglobulin-like</fullName>
    </submittedName>
</protein>
<evidence type="ECO:0000259" key="9">
    <source>
        <dbReference type="SMART" id="SM01360"/>
    </source>
</evidence>
<dbReference type="SMART" id="SM01360">
    <property type="entry name" value="A2M"/>
    <property type="match status" value="1"/>
</dbReference>
<dbReference type="Pfam" id="PF07677">
    <property type="entry name" value="A2M_recep"/>
    <property type="match status" value="1"/>
</dbReference>
<dbReference type="SMART" id="SM01419">
    <property type="entry name" value="Thiol-ester_cl"/>
    <property type="match status" value="1"/>
</dbReference>
<keyword evidence="2" id="KW-0646">Protease inhibitor</keyword>
<dbReference type="InterPro" id="IPR011625">
    <property type="entry name" value="A2M_N_BRD"/>
</dbReference>
<dbReference type="Pfam" id="PF07703">
    <property type="entry name" value="A2M_BRD"/>
    <property type="match status" value="1"/>
</dbReference>
<keyword evidence="4" id="KW-0722">Serine protease inhibitor</keyword>
<dbReference type="Pfam" id="PF07678">
    <property type="entry name" value="TED_complement"/>
    <property type="match status" value="1"/>
</dbReference>
<evidence type="ECO:0000313" key="12">
    <source>
        <dbReference type="Proteomes" id="UP000265160"/>
    </source>
</evidence>
<reference evidence="11 12" key="1">
    <citation type="journal article" date="2014" name="Nature">
        <title>The genomic substrate for adaptive radiation in African cichlid fish.</title>
        <authorList>
            <person name="Brawand D."/>
            <person name="Wagner C.E."/>
            <person name="Li Y.I."/>
            <person name="Malinsky M."/>
            <person name="Keller I."/>
            <person name="Fan S."/>
            <person name="Simakov O."/>
            <person name="Ng A.Y."/>
            <person name="Lim Z.W."/>
            <person name="Bezault E."/>
            <person name="Turner-Maier J."/>
            <person name="Johnson J."/>
            <person name="Alcazar R."/>
            <person name="Noh H.J."/>
            <person name="Russell P."/>
            <person name="Aken B."/>
            <person name="Alfoldi J."/>
            <person name="Amemiya C."/>
            <person name="Azzouzi N."/>
            <person name="Baroiller J.F."/>
            <person name="Barloy-Hubler F."/>
            <person name="Berlin A."/>
            <person name="Bloomquist R."/>
            <person name="Carleton K.L."/>
            <person name="Conte M.A."/>
            <person name="D'Cotta H."/>
            <person name="Eshel O."/>
            <person name="Gaffney L."/>
            <person name="Galibert F."/>
            <person name="Gante H.F."/>
            <person name="Gnerre S."/>
            <person name="Greuter L."/>
            <person name="Guyon R."/>
            <person name="Haddad N.S."/>
            <person name="Haerty W."/>
            <person name="Harris R.M."/>
            <person name="Hofmann H.A."/>
            <person name="Hourlier T."/>
            <person name="Hulata G."/>
            <person name="Jaffe D.B."/>
            <person name="Lara M."/>
            <person name="Lee A.P."/>
            <person name="MacCallum I."/>
            <person name="Mwaiko S."/>
            <person name="Nikaido M."/>
            <person name="Nishihara H."/>
            <person name="Ozouf-Costaz C."/>
            <person name="Penman D.J."/>
            <person name="Przybylski D."/>
            <person name="Rakotomanga M."/>
            <person name="Renn S.C.P."/>
            <person name="Ribeiro F.J."/>
            <person name="Ron M."/>
            <person name="Salzburger W."/>
            <person name="Sanchez-Pulido L."/>
            <person name="Santos M.E."/>
            <person name="Searle S."/>
            <person name="Sharpe T."/>
            <person name="Swofford R."/>
            <person name="Tan F.J."/>
            <person name="Williams L."/>
            <person name="Young S."/>
            <person name="Yin S."/>
            <person name="Okada N."/>
            <person name="Kocher T.D."/>
            <person name="Miska E.A."/>
            <person name="Lander E.S."/>
            <person name="Venkatesh B."/>
            <person name="Fernald R.D."/>
            <person name="Meyer A."/>
            <person name="Ponting C.P."/>
            <person name="Streelman J.T."/>
            <person name="Lindblad-Toh K."/>
            <person name="Seehausen O."/>
            <person name="Di Palma F."/>
        </authorList>
    </citation>
    <scope>NUCLEOTIDE SEQUENCE</scope>
</reference>
<dbReference type="Gene3D" id="2.60.40.1930">
    <property type="match status" value="3"/>
</dbReference>
<organism evidence="11 12">
    <name type="scientific">Maylandia zebra</name>
    <name type="common">zebra mbuna</name>
    <dbReference type="NCBI Taxonomy" id="106582"/>
    <lineage>
        <taxon>Eukaryota</taxon>
        <taxon>Metazoa</taxon>
        <taxon>Chordata</taxon>
        <taxon>Craniata</taxon>
        <taxon>Vertebrata</taxon>
        <taxon>Euteleostomi</taxon>
        <taxon>Actinopterygii</taxon>
        <taxon>Neopterygii</taxon>
        <taxon>Teleostei</taxon>
        <taxon>Neoteleostei</taxon>
        <taxon>Acanthomorphata</taxon>
        <taxon>Ovalentaria</taxon>
        <taxon>Cichlomorphae</taxon>
        <taxon>Cichliformes</taxon>
        <taxon>Cichlidae</taxon>
        <taxon>African cichlids</taxon>
        <taxon>Pseudocrenilabrinae</taxon>
        <taxon>Haplochromini</taxon>
        <taxon>Maylandia</taxon>
        <taxon>Maylandia zebra complex</taxon>
    </lineage>
</organism>
<dbReference type="FunFam" id="1.50.10.20:FF:000001">
    <property type="entry name" value="CD109 isoform 1"/>
    <property type="match status" value="1"/>
</dbReference>
<dbReference type="Gene3D" id="2.60.40.10">
    <property type="entry name" value="Immunoglobulins"/>
    <property type="match status" value="2"/>
</dbReference>
<feature type="domain" description="Alpha-macroglobulin receptor-binding" evidence="10">
    <location>
        <begin position="1264"/>
        <end position="1352"/>
    </location>
</feature>
<dbReference type="SUPFAM" id="SSF81296">
    <property type="entry name" value="E set domains"/>
    <property type="match status" value="1"/>
</dbReference>
<dbReference type="SUPFAM" id="SSF48239">
    <property type="entry name" value="Terpenoid cyclases/Protein prenyltransferases"/>
    <property type="match status" value="1"/>
</dbReference>
<dbReference type="CDD" id="cd02897">
    <property type="entry name" value="A2M_2"/>
    <property type="match status" value="1"/>
</dbReference>
<dbReference type="GeneTree" id="ENSGT00940000162996"/>
<dbReference type="SMART" id="SM01359">
    <property type="entry name" value="A2M_N_2"/>
    <property type="match status" value="1"/>
</dbReference>
<evidence type="ECO:0000256" key="7">
    <source>
        <dbReference type="SAM" id="SignalP"/>
    </source>
</evidence>
<dbReference type="PANTHER" id="PTHR11412:SF150">
    <property type="entry name" value="ALPHA-2-MACROGLOBULIN-RELATED"/>
    <property type="match status" value="1"/>
</dbReference>
<keyword evidence="3 7" id="KW-0732">Signal</keyword>
<evidence type="ECO:0000259" key="8">
    <source>
        <dbReference type="SMART" id="SM01359"/>
    </source>
</evidence>
<dbReference type="GO" id="GO:0005615">
    <property type="term" value="C:extracellular space"/>
    <property type="evidence" value="ECO:0007669"/>
    <property type="project" value="InterPro"/>
</dbReference>
<evidence type="ECO:0000256" key="6">
    <source>
        <dbReference type="ARBA" id="ARBA00023180"/>
    </source>
</evidence>
<feature type="signal peptide" evidence="7">
    <location>
        <begin position="1"/>
        <end position="21"/>
    </location>
</feature>
<dbReference type="InterPro" id="IPR002890">
    <property type="entry name" value="MG2"/>
</dbReference>
<dbReference type="InterPro" id="IPR019742">
    <property type="entry name" value="MacrogloblnA2_CS"/>
</dbReference>
<dbReference type="FunFam" id="2.60.40.1930:FF:000001">
    <property type="entry name" value="CD109 isoform 3"/>
    <property type="match status" value="1"/>
</dbReference>
<dbReference type="InterPro" id="IPR009048">
    <property type="entry name" value="A-macroglobulin_rcpt-bd"/>
</dbReference>
<dbReference type="Pfam" id="PF17791">
    <property type="entry name" value="MG3"/>
    <property type="match status" value="1"/>
</dbReference>
<evidence type="ECO:0000313" key="11">
    <source>
        <dbReference type="Ensembl" id="ENSMZEP00005026936.1"/>
    </source>
</evidence>
<dbReference type="SMART" id="SM01361">
    <property type="entry name" value="A2M_recep"/>
    <property type="match status" value="1"/>
</dbReference>
<dbReference type="Gene3D" id="2.60.40.1940">
    <property type="match status" value="1"/>
</dbReference>
<dbReference type="InterPro" id="IPR041555">
    <property type="entry name" value="MG3"/>
</dbReference>
<dbReference type="InterPro" id="IPR014756">
    <property type="entry name" value="Ig_E-set"/>
</dbReference>
<evidence type="ECO:0000256" key="5">
    <source>
        <dbReference type="ARBA" id="ARBA00023157"/>
    </source>
</evidence>
<dbReference type="GO" id="GO:0004867">
    <property type="term" value="F:serine-type endopeptidase inhibitor activity"/>
    <property type="evidence" value="ECO:0007669"/>
    <property type="project" value="UniProtKB-KW"/>
</dbReference>
<dbReference type="Gene3D" id="1.50.10.20">
    <property type="match status" value="1"/>
</dbReference>
<dbReference type="PANTHER" id="PTHR11412">
    <property type="entry name" value="MACROGLOBULIN / COMPLEMENT"/>
    <property type="match status" value="1"/>
</dbReference>
<dbReference type="SUPFAM" id="SSF49410">
    <property type="entry name" value="Alpha-macroglobulin receptor domain"/>
    <property type="match status" value="1"/>
</dbReference>
<dbReference type="InterPro" id="IPR047565">
    <property type="entry name" value="Alpha-macroglob_thiol-ester_cl"/>
</dbReference>
<reference evidence="11" key="3">
    <citation type="submission" date="2025-09" db="UniProtKB">
        <authorList>
            <consortium name="Ensembl"/>
        </authorList>
    </citation>
    <scope>IDENTIFICATION</scope>
</reference>
<name>A0A3P9CYP0_9CICH</name>
<sequence>MPVRWVLELLFFVHCSNCCMCDAVCSQYLVAIPAVIEAGAEAKFCATLRQPSGTLVMTVTLMSREKNTTLFTHTSNEAFQTCVQFEAPLVRKEVQNFQVEVRGDTFYSKQVRKVMIRASDPVTFIQTDKPIYLPGQKVNFRVVAMDNKMRPANQLDPHSNRIGQWLNETSNSRILQLSYSLDAEAREGPYQIIVSVGERKISHNFKVEKYVLPKFDVTVNISEEVSIGQEDIEAKVYTYGQPVPGRVTVNVCRPINVYRGFGISVHSEDDLALLQISAPCHTETKQVQAKVEEEGTGVSLPQEKRVTISYVLGKVSFINVPKVWERGSNVEGKVSLTSVYHNNTPVCDAPVYLFTGEMWQARSLQNLTTDSNGVASFSFSTDNFDQDIQLHASLTPTVGNPGYRTAYYDRGFHTLSMSQPSSPDIKTISSLEVQKKDKPAPCDAEEDVSVNYTIVGESPGSVDVIYLVSYLWVYYKVEHDQTFLSPEMAPEFQVVAYAVLPSEDVIAHSADFSTDKCFSNKVSVILEFSPSSAVPGEETNMQVTALPRSLCGVSAIDKSVLIKEPGKTLDADKVTADINTSEVDTSLISRARSVYTMMAQLKSIPCTTMVNHFLVCVVFLIQIFFVFNKKKTGNYFPFFSLDMVPDLSDSSGRGLGSAGPIVTARSFFPETWIWDLVEVGDDGKRGVSLTVPDTITTWETEAFCLSSQGFGLAARKEMKVFQPFFLELTMPYSIIRGEHFELRATVFNYLTSCIMVTVTPGPSSDYTLTPLSGDLYTSCLCANERKTLRWTMIPTALGAVNVTVSAEAVASHVSCDNEVVSVPDRGRIDVVTKSLIVKAEGSETTKTYNWLLCPKGSPLTEEAEIHLPENVIEGSARTSVSVLGDILGRALKNLDGLLQMPYGCGEQNMALLAPNIYILHYLKGTQQLTAAIMEKATNFLTSGYQRQLNYKSADGAYTTFGTGPGNTWLTAFVVRSFAKAQSFVFIDPRKIEESKTWLQHKQQENGCFEKSGKLFHNGMKGGVSDEVTLILCCDLLKDPVMNKSLACLKESLSDLSNTYTTALLAYVFTLAGDVETRAHLLQHLDTVAVREGELSFTETSASLSVEISSYVLLAKLSASPTAEDLGYASGIIRWLTGQQNYYGGFSSTQDTVVALQALALYSTLVFSAEGWSTVTVQAPSSQLTFDVNQGNKLLYQEEALQDVSGKYRLEVKGTACASVQISATYNIPTPADVTTLSVKVHLEVNTSESARPKFTVYSGKEETTNMVILDIKMLSGFSPDPESLKSLKRGLLVSRVEQKEDHVLVYLEQLSKDTPINHSLEIIQELPVANLKPAVVKIYDYYQPGPSLTKLYSNSTLTHFRGSIRLNSSYKLMFPSVTQRNDTFMFFYHVSVR</sequence>
<evidence type="ECO:0000256" key="3">
    <source>
        <dbReference type="ARBA" id="ARBA00022729"/>
    </source>
</evidence>
<comment type="similarity">
    <text evidence="1">Belongs to the protease inhibitor I39 (alpha-2-macroglobulin) family.</text>
</comment>
<dbReference type="InterPro" id="IPR036595">
    <property type="entry name" value="A-macroglobulin_rcpt-bd_sf"/>
</dbReference>
<dbReference type="InterPro" id="IPR011626">
    <property type="entry name" value="Alpha-macroglobulin_TED"/>
</dbReference>
<evidence type="ECO:0000256" key="1">
    <source>
        <dbReference type="ARBA" id="ARBA00010952"/>
    </source>
</evidence>
<evidence type="ECO:0000259" key="10">
    <source>
        <dbReference type="SMART" id="SM01361"/>
    </source>
</evidence>
<evidence type="ECO:0000256" key="4">
    <source>
        <dbReference type="ARBA" id="ARBA00022900"/>
    </source>
</evidence>
<dbReference type="Ensembl" id="ENSMZET00005027801.1">
    <property type="protein sequence ID" value="ENSMZEP00005026936.1"/>
    <property type="gene ID" value="ENSMZEG00005013721.1"/>
</dbReference>
<reference evidence="11" key="2">
    <citation type="submission" date="2025-08" db="UniProtKB">
        <authorList>
            <consortium name="Ensembl"/>
        </authorList>
    </citation>
    <scope>IDENTIFICATION</scope>
</reference>
<dbReference type="Pfam" id="PF00207">
    <property type="entry name" value="A2M"/>
    <property type="match status" value="1"/>
</dbReference>
<dbReference type="InterPro" id="IPR001599">
    <property type="entry name" value="Macroglobln_a2"/>
</dbReference>
<proteinExistence type="inferred from homology"/>
<dbReference type="Proteomes" id="UP000265160">
    <property type="component" value="LG3"/>
</dbReference>
<feature type="domain" description="Alpha-2-macroglobulin bait region" evidence="8">
    <location>
        <begin position="431"/>
        <end position="563"/>
    </location>
</feature>